<dbReference type="eggNOG" id="COG1940">
    <property type="taxonomic scope" value="Bacteria"/>
</dbReference>
<accession>E4NIP7</accession>
<dbReference type="InterPro" id="IPR036388">
    <property type="entry name" value="WH-like_DNA-bd_sf"/>
</dbReference>
<dbReference type="InterPro" id="IPR036390">
    <property type="entry name" value="WH_DNA-bd_sf"/>
</dbReference>
<dbReference type="Gene3D" id="1.10.10.10">
    <property type="entry name" value="Winged helix-like DNA-binding domain superfamily/Winged helix DNA-binding domain"/>
    <property type="match status" value="1"/>
</dbReference>
<dbReference type="SUPFAM" id="SSF53067">
    <property type="entry name" value="Actin-like ATPase domain"/>
    <property type="match status" value="1"/>
</dbReference>
<sequence>MNGTVRGTAAPRAGDDRREANAATVLRAVLDHGPVARSGVSRLTGLSPAAVSRQTVDLLRLELLVERPELAVAAPGVRGRPQLPLDIDDRRLAVAGLHVGLPYSTFALLDLRGRVLVRQELPNGGRRGRAVLKALLERVPRLLAAAATGPAAGRRVLGLGAVTGGAVDAERGMTVRHEPLGWREVPLRELLERATGLPVRVDNHARALAAAEVLFGDPAARRSMVQLFVGHVVDASISVAGTVHQGPPSVTGDGGHLPVPGSSARCHCGRRGCLSVAASDDTLFAAAVEQGVIARPDRQLLLAAVRAGDPRADALVRERAVVVGGALALLADVVNPDLLVLTETFSVADPAYLAAVREEFALRSHLHRDASLLVAQRFGADALAVAACAPVLGELYARPLPGF</sequence>
<evidence type="ECO:0000313" key="3">
    <source>
        <dbReference type="Proteomes" id="UP000007076"/>
    </source>
</evidence>
<evidence type="ECO:0000313" key="2">
    <source>
        <dbReference type="EMBL" id="BAJ32845.1"/>
    </source>
</evidence>
<dbReference type="InterPro" id="IPR043129">
    <property type="entry name" value="ATPase_NBD"/>
</dbReference>
<evidence type="ECO:0000256" key="1">
    <source>
        <dbReference type="ARBA" id="ARBA00006479"/>
    </source>
</evidence>
<dbReference type="Proteomes" id="UP000007076">
    <property type="component" value="Chromosome"/>
</dbReference>
<dbReference type="RefSeq" id="WP_014140136.1">
    <property type="nucleotide sequence ID" value="NC_016109.1"/>
</dbReference>
<keyword evidence="3" id="KW-1185">Reference proteome</keyword>
<dbReference type="PANTHER" id="PTHR18964:SF149">
    <property type="entry name" value="BIFUNCTIONAL UDP-N-ACETYLGLUCOSAMINE 2-EPIMERASE_N-ACETYLMANNOSAMINE KINASE"/>
    <property type="match status" value="1"/>
</dbReference>
<dbReference type="HOGENOM" id="CLU_036604_13_4_11"/>
<gene>
    <name evidence="2" type="ordered locus">KSE_70890</name>
</gene>
<dbReference type="KEGG" id="ksk:KSE_70890"/>
<dbReference type="PATRIC" id="fig|452652.3.peg.7124"/>
<protein>
    <submittedName>
        <fullName evidence="2">Putative NagC family transcriptional regulator</fullName>
    </submittedName>
</protein>
<organism evidence="2 3">
    <name type="scientific">Kitasatospora setae (strain ATCC 33774 / DSM 43861 / JCM 3304 / KCC A-0304 / NBRC 14216 / KM-6054)</name>
    <name type="common">Streptomyces setae</name>
    <dbReference type="NCBI Taxonomy" id="452652"/>
    <lineage>
        <taxon>Bacteria</taxon>
        <taxon>Bacillati</taxon>
        <taxon>Actinomycetota</taxon>
        <taxon>Actinomycetes</taxon>
        <taxon>Kitasatosporales</taxon>
        <taxon>Streptomycetaceae</taxon>
        <taxon>Kitasatospora</taxon>
    </lineage>
</organism>
<comment type="similarity">
    <text evidence="1">Belongs to the ROK (NagC/XylR) family.</text>
</comment>
<dbReference type="EMBL" id="AP010968">
    <property type="protein sequence ID" value="BAJ32845.1"/>
    <property type="molecule type" value="Genomic_DNA"/>
</dbReference>
<dbReference type="Pfam" id="PF00480">
    <property type="entry name" value="ROK"/>
    <property type="match status" value="1"/>
</dbReference>
<dbReference type="InterPro" id="IPR000600">
    <property type="entry name" value="ROK"/>
</dbReference>
<dbReference type="Gene3D" id="3.30.420.40">
    <property type="match status" value="2"/>
</dbReference>
<name>E4NIP7_KITSK</name>
<dbReference type="PANTHER" id="PTHR18964">
    <property type="entry name" value="ROK (REPRESSOR, ORF, KINASE) FAMILY"/>
    <property type="match status" value="1"/>
</dbReference>
<dbReference type="STRING" id="452652.KSE_70890"/>
<proteinExistence type="inferred from homology"/>
<reference evidence="2 3" key="1">
    <citation type="journal article" date="2010" name="DNA Res.">
        <title>Genome sequence of Kitasatospora setae NBRC 14216T: an evolutionary snapshot of the family Streptomycetaceae.</title>
        <authorList>
            <person name="Ichikawa N."/>
            <person name="Oguchi A."/>
            <person name="Ikeda H."/>
            <person name="Ishikawa J."/>
            <person name="Kitani S."/>
            <person name="Watanabe Y."/>
            <person name="Nakamura S."/>
            <person name="Katano Y."/>
            <person name="Kishi E."/>
            <person name="Sasagawa M."/>
            <person name="Ankai A."/>
            <person name="Fukui S."/>
            <person name="Hashimoto Y."/>
            <person name="Kamata S."/>
            <person name="Otoguro M."/>
            <person name="Tanikawa S."/>
            <person name="Nihira T."/>
            <person name="Horinouchi S."/>
            <person name="Ohnishi Y."/>
            <person name="Hayakawa M."/>
            <person name="Kuzuyama T."/>
            <person name="Arisawa A."/>
            <person name="Nomoto F."/>
            <person name="Miura H."/>
            <person name="Takahashi Y."/>
            <person name="Fujita N."/>
        </authorList>
    </citation>
    <scope>NUCLEOTIDE SEQUENCE [LARGE SCALE GENOMIC DNA]</scope>
    <source>
        <strain evidence="3">ATCC 33774 / DSM 43861 / JCM 3304 / KCC A-0304 / NBRC 14216 / KM-6054</strain>
    </source>
</reference>
<dbReference type="AlphaFoldDB" id="E4NIP7"/>
<dbReference type="SUPFAM" id="SSF46785">
    <property type="entry name" value="Winged helix' DNA-binding domain"/>
    <property type="match status" value="1"/>
</dbReference>